<feature type="domain" description="Peptidase M20 dimerisation" evidence="1">
    <location>
        <begin position="186"/>
        <end position="283"/>
    </location>
</feature>
<comment type="caution">
    <text evidence="2">The sequence shown here is derived from an EMBL/GenBank/DDBJ whole genome shotgun (WGS) entry which is preliminary data.</text>
</comment>
<evidence type="ECO:0000313" key="3">
    <source>
        <dbReference type="Proteomes" id="UP000186666"/>
    </source>
</evidence>
<dbReference type="InterPro" id="IPR017439">
    <property type="entry name" value="Amidohydrolase"/>
</dbReference>
<keyword evidence="3" id="KW-1185">Reference proteome</keyword>
<dbReference type="InterPro" id="IPR036264">
    <property type="entry name" value="Bact_exopeptidase_dim_dom"/>
</dbReference>
<dbReference type="Gene3D" id="3.40.630.10">
    <property type="entry name" value="Zn peptidases"/>
    <property type="match status" value="1"/>
</dbReference>
<gene>
    <name evidence="2" type="ORF">SAMN05421578_103547</name>
</gene>
<reference evidence="2 3" key="1">
    <citation type="submission" date="2017-01" db="EMBL/GenBank/DDBJ databases">
        <authorList>
            <person name="Varghese N."/>
            <person name="Submissions S."/>
        </authorList>
    </citation>
    <scope>NUCLEOTIDE SEQUENCE [LARGE SCALE GENOMIC DNA]</scope>
    <source>
        <strain evidence="2 3">ATCC 23464</strain>
    </source>
</reference>
<accession>A0ABY1JTH3</accession>
<name>A0ABY1JTH3_9BACL</name>
<dbReference type="Pfam" id="PF07687">
    <property type="entry name" value="M20_dimer"/>
    <property type="match status" value="1"/>
</dbReference>
<dbReference type="PANTHER" id="PTHR11014:SF63">
    <property type="entry name" value="METALLOPEPTIDASE, PUTATIVE (AFU_ORTHOLOGUE AFUA_6G09600)-RELATED"/>
    <property type="match status" value="1"/>
</dbReference>
<dbReference type="Proteomes" id="UP000186666">
    <property type="component" value="Unassembled WGS sequence"/>
</dbReference>
<evidence type="ECO:0000313" key="2">
    <source>
        <dbReference type="EMBL" id="SIQ72247.1"/>
    </source>
</evidence>
<dbReference type="Pfam" id="PF01546">
    <property type="entry name" value="Peptidase_M20"/>
    <property type="match status" value="1"/>
</dbReference>
<organism evidence="2 3">
    <name type="scientific">Paenibacillus macquariensis</name>
    <dbReference type="NCBI Taxonomy" id="948756"/>
    <lineage>
        <taxon>Bacteria</taxon>
        <taxon>Bacillati</taxon>
        <taxon>Bacillota</taxon>
        <taxon>Bacilli</taxon>
        <taxon>Bacillales</taxon>
        <taxon>Paenibacillaceae</taxon>
        <taxon>Paenibacillus</taxon>
    </lineage>
</organism>
<sequence>MTNVTNIKEVTSEQALSQHLIEVRRNLHYEPELSNEEYKTTAKIREWLTEANIRILDVPLATGLIAEIGSGQGPIVAIRCDIDALPIKEQTNLPFASQIDGKMHACGHDFHTAAILGAAYLLKARESELTGTVRVLFQPAEETGHGATSVLASGGLNDVSAIFGLHNNPDLPVGTFGTRTGALTAGVDRFEITIRGIGAHAAYPENGVDSIVSAAQIILSLQTIASRITSATEPVIVSVTRINGGNTWNVLPETVELEGTVRTYNEEIRRLIPEKINQIIKGTAAAAGAEAELHWYPGPPATVNDRDWADFTKEIAALADYKVLDLAPQMGGEDFSFYLQQIPGAFVNIGTNGAYGLHHPQFDVDEEALLPTSRYFALLAEAAIKKLAGVDNLNEL</sequence>
<dbReference type="RefSeq" id="WP_068583273.1">
    <property type="nucleotide sequence ID" value="NZ_FTNK01000003.1"/>
</dbReference>
<dbReference type="NCBIfam" id="TIGR01891">
    <property type="entry name" value="amidohydrolases"/>
    <property type="match status" value="1"/>
</dbReference>
<evidence type="ECO:0000259" key="1">
    <source>
        <dbReference type="Pfam" id="PF07687"/>
    </source>
</evidence>
<dbReference type="Gene3D" id="3.30.70.360">
    <property type="match status" value="1"/>
</dbReference>
<proteinExistence type="predicted"/>
<dbReference type="SUPFAM" id="SSF53187">
    <property type="entry name" value="Zn-dependent exopeptidases"/>
    <property type="match status" value="1"/>
</dbReference>
<protein>
    <submittedName>
        <fullName evidence="2">Amidohydrolase</fullName>
    </submittedName>
</protein>
<dbReference type="InterPro" id="IPR002933">
    <property type="entry name" value="Peptidase_M20"/>
</dbReference>
<dbReference type="InterPro" id="IPR011650">
    <property type="entry name" value="Peptidase_M20_dimer"/>
</dbReference>
<dbReference type="PIRSF" id="PIRSF005962">
    <property type="entry name" value="Pept_M20D_amidohydro"/>
    <property type="match status" value="1"/>
</dbReference>
<dbReference type="PANTHER" id="PTHR11014">
    <property type="entry name" value="PEPTIDASE M20 FAMILY MEMBER"/>
    <property type="match status" value="1"/>
</dbReference>
<dbReference type="EMBL" id="FTNK01000003">
    <property type="protein sequence ID" value="SIQ72247.1"/>
    <property type="molecule type" value="Genomic_DNA"/>
</dbReference>
<dbReference type="SUPFAM" id="SSF55031">
    <property type="entry name" value="Bacterial exopeptidase dimerisation domain"/>
    <property type="match status" value="1"/>
</dbReference>